<dbReference type="InterPro" id="IPR046341">
    <property type="entry name" value="SET_dom_sf"/>
</dbReference>
<dbReference type="Gene3D" id="3.90.1410.10">
    <property type="entry name" value="set domain protein methyltransferase, domain 1"/>
    <property type="match status" value="1"/>
</dbReference>
<gene>
    <name evidence="2" type="ORF">CYFA0S_23e01618g</name>
</gene>
<dbReference type="OrthoDB" id="441812at2759"/>
<dbReference type="EMBL" id="LK052908">
    <property type="protein sequence ID" value="CDR46500.1"/>
    <property type="molecule type" value="Genomic_DNA"/>
</dbReference>
<proteinExistence type="predicted"/>
<dbReference type="PhylomeDB" id="A0A061B9A4"/>
<name>A0A061B9A4_CYBFA</name>
<dbReference type="AlphaFoldDB" id="A0A061B9A4"/>
<organism evidence="2">
    <name type="scientific">Cyberlindnera fabianii</name>
    <name type="common">Yeast</name>
    <name type="synonym">Hansenula fabianii</name>
    <dbReference type="NCBI Taxonomy" id="36022"/>
    <lineage>
        <taxon>Eukaryota</taxon>
        <taxon>Fungi</taxon>
        <taxon>Dikarya</taxon>
        <taxon>Ascomycota</taxon>
        <taxon>Saccharomycotina</taxon>
        <taxon>Saccharomycetes</taxon>
        <taxon>Phaffomycetales</taxon>
        <taxon>Phaffomycetaceae</taxon>
        <taxon>Cyberlindnera</taxon>
    </lineage>
</organism>
<reference evidence="2" key="1">
    <citation type="journal article" date="2014" name="Genome Announc.">
        <title>Genome sequence of the yeast Cyberlindnera fabianii (Hansenula fabianii).</title>
        <authorList>
            <person name="Freel K.C."/>
            <person name="Sarilar V."/>
            <person name="Neuveglise C."/>
            <person name="Devillers H."/>
            <person name="Friedrich A."/>
            <person name="Schacherer J."/>
        </authorList>
    </citation>
    <scope>NUCLEOTIDE SEQUENCE</scope>
    <source>
        <strain evidence="2">YJS4271</strain>
    </source>
</reference>
<sequence>MTVTNKFRDEFIQWAVSQGSTISPLLSIKNSSVGGTGVFLSLQKLDDELDPKGHLEVMRVPKKLTVSLDSFSDMLLVPQQSYDDEILAQDMLKQSQVVVKFLSVFSESFENQVDPFVRGGISETNILVGQIQMLVILKKIRDELTKKDAKKYGSLNESPFAKLDMVWELLDRTEVPALTVDQYYDKFFEVHKYVVREYRQRIERIRYDAIYTALGQLDDVEVDWKSFVNDDLLRKIELSVISRLLEIPERIPAQQDDTNEETGRYDKLQKHTPTTDPRTVYVDPDSTILNSEADTSQDEKAKNPTYGFSVSSTIVPLVDFVNHSNDYLNAFFDVEPETGDVLLRLLNDKVLTLAQSAKEEVEVFIRYSDYEDTLKFAYAYGFIPRSHNVRPLFEMSIDRDFVKNYTVSSEVEGVKYEHDLGLLLKWLHVQPSVQFVLGYDSKGELIDVKMNLDENFIVFGFVKGMKYYKEGALAIVKFYSELQDDEYIEKLLELEEGDENDLIGGYDVIPYTCVYVKEEEQVNLMEIVEGIPDDEVDQLMLRFLKFFHEYATYRLEIINKALKDMSQGESIVRDYTTVERDILEVFSKIYTFAESDEAKTDLIIGSEDVDEEWLSQRLRPRTVAAEKRADLYMKYASVDEMAEGIQGLDIGQ</sequence>
<dbReference type="SUPFAM" id="SSF82199">
    <property type="entry name" value="SET domain"/>
    <property type="match status" value="1"/>
</dbReference>
<dbReference type="VEuPathDB" id="FungiDB:BON22_4251"/>
<evidence type="ECO:0000256" key="1">
    <source>
        <dbReference type="SAM" id="MobiDB-lite"/>
    </source>
</evidence>
<protein>
    <submittedName>
        <fullName evidence="2">CYFA0S23e01618g1_1</fullName>
    </submittedName>
</protein>
<feature type="region of interest" description="Disordered" evidence="1">
    <location>
        <begin position="252"/>
        <end position="302"/>
    </location>
</feature>
<evidence type="ECO:0000313" key="2">
    <source>
        <dbReference type="EMBL" id="CDR46500.1"/>
    </source>
</evidence>
<accession>A0A061B9A4</accession>